<dbReference type="PANTHER" id="PTHR30055:SF231">
    <property type="entry name" value="TRANSCRIPTIONAL REGULATORY PROTEIN (PROBABLY DEOR-FAMILY)-RELATED"/>
    <property type="match status" value="1"/>
</dbReference>
<dbReference type="KEGG" id="chq:AQ619_15295"/>
<dbReference type="Proteomes" id="UP000056905">
    <property type="component" value="Chromosome"/>
</dbReference>
<accession>A0A0P0P252</accession>
<keyword evidence="5" id="KW-1185">Reference proteome</keyword>
<dbReference type="InterPro" id="IPR050109">
    <property type="entry name" value="HTH-type_TetR-like_transc_reg"/>
</dbReference>
<evidence type="ECO:0000256" key="1">
    <source>
        <dbReference type="ARBA" id="ARBA00023125"/>
    </source>
</evidence>
<organism evidence="4 5">
    <name type="scientific">Caulobacter henricii</name>
    <dbReference type="NCBI Taxonomy" id="69395"/>
    <lineage>
        <taxon>Bacteria</taxon>
        <taxon>Pseudomonadati</taxon>
        <taxon>Pseudomonadota</taxon>
        <taxon>Alphaproteobacteria</taxon>
        <taxon>Caulobacterales</taxon>
        <taxon>Caulobacteraceae</taxon>
        <taxon>Caulobacter</taxon>
    </lineage>
</organism>
<evidence type="ECO:0000313" key="5">
    <source>
        <dbReference type="Proteomes" id="UP000056905"/>
    </source>
</evidence>
<dbReference type="InterPro" id="IPR009057">
    <property type="entry name" value="Homeodomain-like_sf"/>
</dbReference>
<feature type="domain" description="HTH tetR-type" evidence="3">
    <location>
        <begin position="220"/>
        <end position="280"/>
    </location>
</feature>
<dbReference type="PANTHER" id="PTHR30055">
    <property type="entry name" value="HTH-TYPE TRANSCRIPTIONAL REGULATOR RUTR"/>
    <property type="match status" value="1"/>
</dbReference>
<name>A0A0P0P252_9CAUL</name>
<feature type="DNA-binding region" description="H-T-H motif" evidence="2">
    <location>
        <begin position="243"/>
        <end position="262"/>
    </location>
</feature>
<evidence type="ECO:0000256" key="2">
    <source>
        <dbReference type="PROSITE-ProRule" id="PRU00335"/>
    </source>
</evidence>
<dbReference type="PROSITE" id="PS50977">
    <property type="entry name" value="HTH_TETR_2"/>
    <property type="match status" value="1"/>
</dbReference>
<dbReference type="PRINTS" id="PR00455">
    <property type="entry name" value="HTHTETR"/>
</dbReference>
<gene>
    <name evidence="4" type="ORF">AQ619_15295</name>
</gene>
<dbReference type="STRING" id="69395.AQ619_15295"/>
<dbReference type="EMBL" id="CP013002">
    <property type="protein sequence ID" value="ALL14604.1"/>
    <property type="molecule type" value="Genomic_DNA"/>
</dbReference>
<keyword evidence="1 2" id="KW-0238">DNA-binding</keyword>
<dbReference type="GO" id="GO:0003700">
    <property type="term" value="F:DNA-binding transcription factor activity"/>
    <property type="evidence" value="ECO:0007669"/>
    <property type="project" value="TreeGrafter"/>
</dbReference>
<reference evidence="4 5" key="1">
    <citation type="submission" date="2015-10" db="EMBL/GenBank/DDBJ databases">
        <title>Conservation of the essential genome among Caulobacter and Brevundimonas species.</title>
        <authorList>
            <person name="Scott D."/>
            <person name="Ely B."/>
        </authorList>
    </citation>
    <scope>NUCLEOTIDE SEQUENCE [LARGE SCALE GENOMIC DNA]</scope>
    <source>
        <strain evidence="4 5">CB4</strain>
    </source>
</reference>
<protein>
    <recommendedName>
        <fullName evidence="3">HTH tetR-type domain-containing protein</fullName>
    </recommendedName>
</protein>
<sequence length="414" mass="44165">MPAPVATSGQDGDGRSERLRLAAAEVIAHHGVAAASARSIAAAAGMAPSAINYNHGSLERLLSATFTRGLADTASWLKGRIGELAFLPATPDAAALALEDVIVQWTAGERSLAVLYQECLATSLGSGVAADWTRLWRDFWLDVAEQFGLDPLEGRLLHVFFESEALHNLSRWSPALERGALREMCEYFAETWLGAIPRLGRGALDQAERIAGAKAHGTLPPAALRIAEAAAEVVEDKGLGGLTHRAVAARAGLTTGSVTHHFRSIEDLLAGAIRGQVQLLMQEADGGSHDQSPPAIDDVTSVEHLIDAIQLQAGQDRPPSPLTRRRSLFLATIHRPDLATAGAVIRFSYGGTVREALGRLRPGTQASLALTAGVLSRLLSALWYACSAEDEPRTARERLSRRINERFVVGLRAG</sequence>
<dbReference type="Pfam" id="PF00440">
    <property type="entry name" value="TetR_N"/>
    <property type="match status" value="2"/>
</dbReference>
<evidence type="ECO:0000313" key="4">
    <source>
        <dbReference type="EMBL" id="ALL14604.1"/>
    </source>
</evidence>
<dbReference type="AlphaFoldDB" id="A0A0P0P252"/>
<dbReference type="InterPro" id="IPR001647">
    <property type="entry name" value="HTH_TetR"/>
</dbReference>
<dbReference type="SUPFAM" id="SSF46689">
    <property type="entry name" value="Homeodomain-like"/>
    <property type="match status" value="2"/>
</dbReference>
<dbReference type="Gene3D" id="1.10.357.10">
    <property type="entry name" value="Tetracycline Repressor, domain 2"/>
    <property type="match status" value="2"/>
</dbReference>
<evidence type="ECO:0000259" key="3">
    <source>
        <dbReference type="PROSITE" id="PS50977"/>
    </source>
</evidence>
<proteinExistence type="predicted"/>
<dbReference type="GO" id="GO:0000976">
    <property type="term" value="F:transcription cis-regulatory region binding"/>
    <property type="evidence" value="ECO:0007669"/>
    <property type="project" value="TreeGrafter"/>
</dbReference>